<evidence type="ECO:0000313" key="3">
    <source>
        <dbReference type="Proteomes" id="UP001341840"/>
    </source>
</evidence>
<feature type="region of interest" description="Disordered" evidence="1">
    <location>
        <begin position="1"/>
        <end position="45"/>
    </location>
</feature>
<evidence type="ECO:0000313" key="2">
    <source>
        <dbReference type="EMBL" id="MED6192970.1"/>
    </source>
</evidence>
<comment type="caution">
    <text evidence="2">The sequence shown here is derived from an EMBL/GenBank/DDBJ whole genome shotgun (WGS) entry which is preliminary data.</text>
</comment>
<proteinExistence type="predicted"/>
<feature type="compositionally biased region" description="Polar residues" evidence="1">
    <location>
        <begin position="1"/>
        <end position="36"/>
    </location>
</feature>
<accession>A0ABU6X708</accession>
<name>A0ABU6X708_9FABA</name>
<evidence type="ECO:0000256" key="1">
    <source>
        <dbReference type="SAM" id="MobiDB-lite"/>
    </source>
</evidence>
<sequence length="85" mass="9105">MCTSKSHTDSCTNGSSKATVSSGTRMSEDGSSPTQDSSRDGICDEGAILKVMAQQTGPKEPRVTRPKRNIQVEHFLLVGAIKTKH</sequence>
<dbReference type="Proteomes" id="UP001341840">
    <property type="component" value="Unassembled WGS sequence"/>
</dbReference>
<protein>
    <submittedName>
        <fullName evidence="2">Uncharacterized protein</fullName>
    </submittedName>
</protein>
<keyword evidence="3" id="KW-1185">Reference proteome</keyword>
<organism evidence="2 3">
    <name type="scientific">Stylosanthes scabra</name>
    <dbReference type="NCBI Taxonomy" id="79078"/>
    <lineage>
        <taxon>Eukaryota</taxon>
        <taxon>Viridiplantae</taxon>
        <taxon>Streptophyta</taxon>
        <taxon>Embryophyta</taxon>
        <taxon>Tracheophyta</taxon>
        <taxon>Spermatophyta</taxon>
        <taxon>Magnoliopsida</taxon>
        <taxon>eudicotyledons</taxon>
        <taxon>Gunneridae</taxon>
        <taxon>Pentapetalae</taxon>
        <taxon>rosids</taxon>
        <taxon>fabids</taxon>
        <taxon>Fabales</taxon>
        <taxon>Fabaceae</taxon>
        <taxon>Papilionoideae</taxon>
        <taxon>50 kb inversion clade</taxon>
        <taxon>dalbergioids sensu lato</taxon>
        <taxon>Dalbergieae</taxon>
        <taxon>Pterocarpus clade</taxon>
        <taxon>Stylosanthes</taxon>
    </lineage>
</organism>
<reference evidence="2 3" key="1">
    <citation type="journal article" date="2023" name="Plants (Basel)">
        <title>Bridging the Gap: Combining Genomics and Transcriptomics Approaches to Understand Stylosanthes scabra, an Orphan Legume from the Brazilian Caatinga.</title>
        <authorList>
            <person name="Ferreira-Neto J.R.C."/>
            <person name="da Silva M.D."/>
            <person name="Binneck E."/>
            <person name="de Melo N.F."/>
            <person name="da Silva R.H."/>
            <person name="de Melo A.L.T.M."/>
            <person name="Pandolfi V."/>
            <person name="Bustamante F.O."/>
            <person name="Brasileiro-Vidal A.C."/>
            <person name="Benko-Iseppon A.M."/>
        </authorList>
    </citation>
    <scope>NUCLEOTIDE SEQUENCE [LARGE SCALE GENOMIC DNA]</scope>
    <source>
        <tissue evidence="2">Leaves</tissue>
    </source>
</reference>
<gene>
    <name evidence="2" type="ORF">PIB30_014753</name>
</gene>
<dbReference type="EMBL" id="JASCZI010211488">
    <property type="protein sequence ID" value="MED6192970.1"/>
    <property type="molecule type" value="Genomic_DNA"/>
</dbReference>